<keyword evidence="1" id="KW-0472">Membrane</keyword>
<feature type="transmembrane region" description="Helical" evidence="1">
    <location>
        <begin position="42"/>
        <end position="59"/>
    </location>
</feature>
<comment type="caution">
    <text evidence="2">The sequence shown here is derived from an EMBL/GenBank/DDBJ whole genome shotgun (WGS) entry which is preliminary data.</text>
</comment>
<dbReference type="EMBL" id="JAFMPK010000047">
    <property type="protein sequence ID" value="MBO0610767.1"/>
    <property type="molecule type" value="Genomic_DNA"/>
</dbReference>
<dbReference type="Proteomes" id="UP000664617">
    <property type="component" value="Unassembled WGS sequence"/>
</dbReference>
<proteinExistence type="predicted"/>
<name>A0ABS3ICL1_9MICO</name>
<accession>A0ABS3ICL1</accession>
<reference evidence="3" key="2">
    <citation type="submission" date="2023-07" db="EMBL/GenBank/DDBJ databases">
        <title>Myceligenerans salitolerans sp. nov., a halotolerant actinomycete isolated from a salt lake in Xinjiang, China.</title>
        <authorList>
            <person name="Guan T."/>
        </authorList>
    </citation>
    <scope>NUCLEOTIDE SEQUENCE [LARGE SCALE GENOMIC DNA]</scope>
    <source>
        <strain evidence="3">XHU 5031</strain>
    </source>
</reference>
<keyword evidence="3" id="KW-1185">Reference proteome</keyword>
<evidence type="ECO:0000256" key="1">
    <source>
        <dbReference type="SAM" id="Phobius"/>
    </source>
</evidence>
<keyword evidence="1" id="KW-1133">Transmembrane helix</keyword>
<dbReference type="RefSeq" id="WP_207276673.1">
    <property type="nucleotide sequence ID" value="NZ_JAFMPK010000047.1"/>
</dbReference>
<protein>
    <submittedName>
        <fullName evidence="2">Uncharacterized protein</fullName>
    </submittedName>
</protein>
<evidence type="ECO:0000313" key="2">
    <source>
        <dbReference type="EMBL" id="MBO0610767.1"/>
    </source>
</evidence>
<gene>
    <name evidence="2" type="ORF">J0911_17215</name>
</gene>
<evidence type="ECO:0000313" key="3">
    <source>
        <dbReference type="Proteomes" id="UP000664617"/>
    </source>
</evidence>
<organism evidence="2 3">
    <name type="scientific">Myceligenerans salitolerans</name>
    <dbReference type="NCBI Taxonomy" id="1230528"/>
    <lineage>
        <taxon>Bacteria</taxon>
        <taxon>Bacillati</taxon>
        <taxon>Actinomycetota</taxon>
        <taxon>Actinomycetes</taxon>
        <taxon>Micrococcales</taxon>
        <taxon>Promicromonosporaceae</taxon>
        <taxon>Myceligenerans</taxon>
    </lineage>
</organism>
<sequence>MGSETVRRSVDVVDEAGERYLRALCQEQGVTMERVGVRTPDAMLLVALIGAAATVSFVVERWHDRLRGGQVIDLRPEAERVAYRDPGLAYGYVVVRAVDGTVTVHVHELPSQTLEVVKVVVDALTGMTGKGAQEVARLARESVDGRASVEVDGP</sequence>
<reference evidence="2 3" key="1">
    <citation type="submission" date="2021-03" db="EMBL/GenBank/DDBJ databases">
        <authorList>
            <person name="Xin L."/>
        </authorList>
    </citation>
    <scope>NUCLEOTIDE SEQUENCE [LARGE SCALE GENOMIC DNA]</scope>
    <source>
        <strain evidence="2 3">XHU 5031</strain>
    </source>
</reference>
<keyword evidence="1" id="KW-0812">Transmembrane</keyword>